<sequence>MNLCFCAILSIWIIYSCKKDTTYEGDYNPEVIKGYKNEASTVTTKMDSIEAINFISKQKLREFYELSALASNNNDSVVQEILITQLRSYFSKEDVSEVDTLLSKLKNRNIHFVSVAKFNIIPNDSLTPDTIKKADYTLNLFNKDKKLVKTIDRTSVFVLKQEPIQFKREFKFYFQTLNLMKDSIQNDTISSGIKQ</sequence>
<protein>
    <recommendedName>
        <fullName evidence="3">DUF4358 domain-containing protein</fullName>
    </recommendedName>
</protein>
<evidence type="ECO:0000313" key="1">
    <source>
        <dbReference type="EMBL" id="QTV06774.1"/>
    </source>
</evidence>
<accession>A0ABX7XG13</accession>
<dbReference type="RefSeq" id="WP_230477549.1">
    <property type="nucleotide sequence ID" value="NZ_CP072842.1"/>
</dbReference>
<reference evidence="2" key="2">
    <citation type="submission" date="2021-04" db="EMBL/GenBank/DDBJ databases">
        <title>Taxonomy of Flavobacteriaceae bacterium ZY171143.</title>
        <authorList>
            <person name="Li F."/>
        </authorList>
    </citation>
    <scope>NUCLEOTIDE SEQUENCE [LARGE SCALE GENOMIC DNA]</scope>
    <source>
        <strain evidence="2">ZY171143</strain>
    </source>
</reference>
<keyword evidence="2" id="KW-1185">Reference proteome</keyword>
<organism evidence="1 2">
    <name type="scientific">Faecalibacter bovis</name>
    <dbReference type="NCBI Taxonomy" id="2898187"/>
    <lineage>
        <taxon>Bacteria</taxon>
        <taxon>Pseudomonadati</taxon>
        <taxon>Bacteroidota</taxon>
        <taxon>Flavobacteriia</taxon>
        <taxon>Flavobacteriales</taxon>
        <taxon>Weeksellaceae</taxon>
        <taxon>Faecalibacter</taxon>
    </lineage>
</organism>
<gene>
    <name evidence="1" type="ORF">J9309_05520</name>
</gene>
<proteinExistence type="predicted"/>
<evidence type="ECO:0008006" key="3">
    <source>
        <dbReference type="Google" id="ProtNLM"/>
    </source>
</evidence>
<name>A0ABX7XG13_9FLAO</name>
<reference evidence="1 2" key="1">
    <citation type="journal article" date="2021" name="Int. J. Syst. Evol. Microbiol.">
        <title>Faecalibacter bovis sp. nov., isolated from cow faeces.</title>
        <authorList>
            <person name="Li F."/>
            <person name="Zhao W."/>
            <person name="Hong Q."/>
            <person name="Shao Q."/>
            <person name="Song J."/>
            <person name="Yang S."/>
        </authorList>
    </citation>
    <scope>NUCLEOTIDE SEQUENCE [LARGE SCALE GENOMIC DNA]</scope>
    <source>
        <strain evidence="1 2">ZY171143</strain>
    </source>
</reference>
<dbReference type="EMBL" id="CP072842">
    <property type="protein sequence ID" value="QTV06774.1"/>
    <property type="molecule type" value="Genomic_DNA"/>
</dbReference>
<dbReference type="Proteomes" id="UP000672011">
    <property type="component" value="Chromosome"/>
</dbReference>
<evidence type="ECO:0000313" key="2">
    <source>
        <dbReference type="Proteomes" id="UP000672011"/>
    </source>
</evidence>